<evidence type="ECO:0000313" key="13">
    <source>
        <dbReference type="Proteomes" id="UP000076405"/>
    </source>
</evidence>
<evidence type="ECO:0000256" key="8">
    <source>
        <dbReference type="RuleBase" id="RU363032"/>
    </source>
</evidence>
<feature type="transmembrane region" description="Helical" evidence="8">
    <location>
        <begin position="64"/>
        <end position="94"/>
    </location>
</feature>
<feature type="transmembrane region" description="Helical" evidence="8">
    <location>
        <begin position="179"/>
        <end position="201"/>
    </location>
</feature>
<dbReference type="SUPFAM" id="SSF161098">
    <property type="entry name" value="MetI-like"/>
    <property type="match status" value="1"/>
</dbReference>
<evidence type="ECO:0000256" key="4">
    <source>
        <dbReference type="ARBA" id="ARBA00022989"/>
    </source>
</evidence>
<feature type="transmembrane region" description="Helical" evidence="8">
    <location>
        <begin position="208"/>
        <end position="229"/>
    </location>
</feature>
<dbReference type="KEGG" id="pdm:ADU72_1027"/>
<dbReference type="InterPro" id="IPR000515">
    <property type="entry name" value="MetI-like"/>
</dbReference>
<dbReference type="GO" id="GO:0043190">
    <property type="term" value="C:ATP-binding cassette (ABC) transporter complex"/>
    <property type="evidence" value="ECO:0007669"/>
    <property type="project" value="InterPro"/>
</dbReference>
<comment type="similarity">
    <text evidence="6">In the C-terminal section; belongs to the OsmX family.</text>
</comment>
<dbReference type="FunFam" id="1.10.3720.10:FF:000001">
    <property type="entry name" value="Glycine betaine ABC transporter, permease"/>
    <property type="match status" value="1"/>
</dbReference>
<evidence type="ECO:0000313" key="11">
    <source>
        <dbReference type="EMBL" id="AMV66964.1"/>
    </source>
</evidence>
<gene>
    <name evidence="10" type="ORF">ADU70_1669</name>
    <name evidence="11" type="ORF">ADU72_1027</name>
</gene>
<dbReference type="Pfam" id="PF04069">
    <property type="entry name" value="OpuAC"/>
    <property type="match status" value="1"/>
</dbReference>
<dbReference type="PANTHER" id="PTHR30177">
    <property type="entry name" value="GLYCINE BETAINE/L-PROLINE TRANSPORT SYSTEM PERMEASE PROTEIN PROW"/>
    <property type="match status" value="1"/>
</dbReference>
<protein>
    <submittedName>
        <fullName evidence="10">L-proline glycine betaine binding ABC transporter protein ProX</fullName>
    </submittedName>
</protein>
<evidence type="ECO:0000313" key="12">
    <source>
        <dbReference type="Proteomes" id="UP000076244"/>
    </source>
</evidence>
<feature type="transmembrane region" description="Helical" evidence="8">
    <location>
        <begin position="25"/>
        <end position="44"/>
    </location>
</feature>
<accession>A0A0R2HDM3</accession>
<evidence type="ECO:0000256" key="6">
    <source>
        <dbReference type="ARBA" id="ARBA00035642"/>
    </source>
</evidence>
<name>A0A0R2HDM3_9LACO</name>
<reference evidence="12 13" key="1">
    <citation type="journal article" date="2016" name="PLoS ONE">
        <title>The Identification of Novel Diagnostic Marker Genes for the Detection of Beer Spoiling Pediococcus damnosus Strains Using the BlAst Diagnostic Gene findEr.</title>
        <authorList>
            <person name="Behr J."/>
            <person name="Geissler A.J."/>
            <person name="Schmid J."/>
            <person name="Zehe A."/>
            <person name="Vogel R.F."/>
        </authorList>
    </citation>
    <scope>NUCLEOTIDE SEQUENCE [LARGE SCALE GENOMIC DNA]</scope>
    <source>
        <strain evidence="10 13">TMW 2.1533</strain>
        <strain evidence="11 12">TMW 2.1535</strain>
    </source>
</reference>
<dbReference type="EMBL" id="CP012275">
    <property type="protein sequence ID" value="AMV63145.1"/>
    <property type="molecule type" value="Genomic_DNA"/>
</dbReference>
<evidence type="ECO:0000256" key="3">
    <source>
        <dbReference type="ARBA" id="ARBA00022692"/>
    </source>
</evidence>
<dbReference type="InterPro" id="IPR058089">
    <property type="entry name" value="EgtUBC_SBD"/>
</dbReference>
<dbReference type="InterPro" id="IPR007210">
    <property type="entry name" value="ABC_Gly_betaine_transp_sub-bd"/>
</dbReference>
<dbReference type="CDD" id="cd13610">
    <property type="entry name" value="PBP2_ChoS"/>
    <property type="match status" value="1"/>
</dbReference>
<keyword evidence="12" id="KW-1185">Reference proteome</keyword>
<dbReference type="CDD" id="cd06261">
    <property type="entry name" value="TM_PBP2"/>
    <property type="match status" value="1"/>
</dbReference>
<dbReference type="SUPFAM" id="SSF53850">
    <property type="entry name" value="Periplasmic binding protein-like II"/>
    <property type="match status" value="1"/>
</dbReference>
<dbReference type="OrthoDB" id="9801163at2"/>
<dbReference type="Gene3D" id="3.40.190.120">
    <property type="entry name" value="Osmoprotection protein (prox), domain 2"/>
    <property type="match status" value="1"/>
</dbReference>
<feature type="transmembrane region" description="Helical" evidence="8">
    <location>
        <begin position="133"/>
        <end position="159"/>
    </location>
</feature>
<evidence type="ECO:0000256" key="5">
    <source>
        <dbReference type="ARBA" id="ARBA00023136"/>
    </source>
</evidence>
<keyword evidence="3 8" id="KW-0812">Transmembrane</keyword>
<dbReference type="RefSeq" id="WP_046872126.1">
    <property type="nucleotide sequence ID" value="NZ_BAAAXI010000127.1"/>
</dbReference>
<dbReference type="GO" id="GO:0031460">
    <property type="term" value="P:glycine betaine transport"/>
    <property type="evidence" value="ECO:0007669"/>
    <property type="project" value="TreeGrafter"/>
</dbReference>
<keyword evidence="2 8" id="KW-0813">Transport</keyword>
<keyword evidence="5 8" id="KW-0472">Membrane</keyword>
<dbReference type="Pfam" id="PF00528">
    <property type="entry name" value="BPD_transp_1"/>
    <property type="match status" value="1"/>
</dbReference>
<keyword evidence="4 8" id="KW-1133">Transmembrane helix</keyword>
<evidence type="ECO:0000259" key="9">
    <source>
        <dbReference type="PROSITE" id="PS50928"/>
    </source>
</evidence>
<dbReference type="GO" id="GO:0022857">
    <property type="term" value="F:transmembrane transporter activity"/>
    <property type="evidence" value="ECO:0007669"/>
    <property type="project" value="InterPro"/>
</dbReference>
<evidence type="ECO:0000256" key="1">
    <source>
        <dbReference type="ARBA" id="ARBA00004141"/>
    </source>
</evidence>
<dbReference type="AlphaFoldDB" id="A0A0R2HDM3"/>
<dbReference type="InterPro" id="IPR035906">
    <property type="entry name" value="MetI-like_sf"/>
</dbReference>
<evidence type="ECO:0000313" key="10">
    <source>
        <dbReference type="EMBL" id="AMV63145.1"/>
    </source>
</evidence>
<dbReference type="Gene3D" id="1.10.3720.10">
    <property type="entry name" value="MetI-like"/>
    <property type="match status" value="1"/>
</dbReference>
<evidence type="ECO:0000256" key="7">
    <source>
        <dbReference type="ARBA" id="ARBA00035652"/>
    </source>
</evidence>
<sequence>MTTLWNTFLDQRTELLKALWQHLQISLTSLLIAIVIAVPLAIWATHHKSVAEVLLQITSVLQTIPSLALLGLLIPLVGIGSVPAVIALVIYALLPIFQNTYVGIDEIDPSIEEAADAFGMSRMRKLIKVEIPIALPVIISGIRTALVLIVGTATLAALIGAGGLGNFILLGIDQNDTSLILIGAITSALLAIVLSTLIKVLQKAKLRTVIVTVAVIIIGFIGVSGYQAAAQPKENIIIAGKLGSEPDILIHMYKDLIVQDDKNVTVTLKSNFGTTSFLFNALKSKSIDIYPEFSGTVLESLVKKTGNTTNLNAHQTYVKARDDLKSQDDIAYLKPMKYQNTFAVAVKKSFADKYNLKTIGDLRKIEDKINAGMTLEFMNRTDGLKGIKKKYGLDFKVNSMQASLRYEALQRGNINVGDAYSTDSQIKQLNLVMLKDTKHVFPPYQGAPIMTEKFAASHPEVVKSLNKLAGKISDSDMQEMNYKVNVKKESAAKVAKQYLISHGLLRDDK</sequence>
<dbReference type="Proteomes" id="UP000076405">
    <property type="component" value="Chromosome"/>
</dbReference>
<dbReference type="EMBL" id="CP012288">
    <property type="protein sequence ID" value="AMV66964.1"/>
    <property type="molecule type" value="Genomic_DNA"/>
</dbReference>
<comment type="similarity">
    <text evidence="7">In the N-terminal section; belongs to the binding-protein-dependent transport system permease family.</text>
</comment>
<feature type="domain" description="ABC transmembrane type-1" evidence="9">
    <location>
        <begin position="19"/>
        <end position="198"/>
    </location>
</feature>
<comment type="similarity">
    <text evidence="8">Belongs to the binding-protein-dependent transport system permease family.</text>
</comment>
<dbReference type="Gene3D" id="3.40.190.10">
    <property type="entry name" value="Periplasmic binding protein-like II"/>
    <property type="match status" value="1"/>
</dbReference>
<dbReference type="PANTHER" id="PTHR30177:SF4">
    <property type="entry name" value="OSMOPROTECTANT IMPORT PERMEASE PROTEIN OSMW"/>
    <property type="match status" value="1"/>
</dbReference>
<organism evidence="10 13">
    <name type="scientific">Pediococcus damnosus</name>
    <dbReference type="NCBI Taxonomy" id="51663"/>
    <lineage>
        <taxon>Bacteria</taxon>
        <taxon>Bacillati</taxon>
        <taxon>Bacillota</taxon>
        <taxon>Bacilli</taxon>
        <taxon>Lactobacillales</taxon>
        <taxon>Lactobacillaceae</taxon>
        <taxon>Pediococcus</taxon>
    </lineage>
</organism>
<dbReference type="Proteomes" id="UP000076244">
    <property type="component" value="Chromosome"/>
</dbReference>
<comment type="subcellular location">
    <subcellularLocation>
        <location evidence="8">Cell membrane</location>
        <topology evidence="8">Multi-pass membrane protein</topology>
    </subcellularLocation>
    <subcellularLocation>
        <location evidence="1">Membrane</location>
        <topology evidence="1">Multi-pass membrane protein</topology>
    </subcellularLocation>
</comment>
<proteinExistence type="inferred from homology"/>
<dbReference type="PROSITE" id="PS50928">
    <property type="entry name" value="ABC_TM1"/>
    <property type="match status" value="1"/>
</dbReference>
<evidence type="ECO:0000256" key="2">
    <source>
        <dbReference type="ARBA" id="ARBA00022448"/>
    </source>
</evidence>
<dbReference type="InterPro" id="IPR051204">
    <property type="entry name" value="ABC_transp_perm/SBD"/>
</dbReference>